<proteinExistence type="predicted"/>
<accession>A0A1S5PRS3</accession>
<protein>
    <submittedName>
        <fullName evidence="1">Uncharacterized protein</fullName>
    </submittedName>
</protein>
<reference evidence="1 2" key="1">
    <citation type="journal article" date="2017" name="Sci. Rep.">
        <title>Phage-host interactions in Streptococcus thermophilus: Genome analysis of phages isolated in Uruguay and ectopic spacer acquisition in CRISPR array.</title>
        <authorList>
            <person name="Achigar R."/>
            <person name="Magadan A.H."/>
            <person name="Tremblay D.M."/>
            <person name="Julia Pianzzola M."/>
            <person name="Moineau S."/>
        </authorList>
    </citation>
    <scope>NUCLEOTIDE SEQUENCE [LARGE SCALE GENOMIC DNA]</scope>
</reference>
<dbReference type="Proteomes" id="UP000221124">
    <property type="component" value="Segment"/>
</dbReference>
<keyword evidence="2" id="KW-1185">Reference proteome</keyword>
<dbReference type="EMBL" id="KT717083">
    <property type="protein sequence ID" value="ALJ99575.1"/>
    <property type="molecule type" value="Genomic_DNA"/>
</dbReference>
<gene>
    <name evidence="1" type="ORF">sp73_39</name>
</gene>
<organism evidence="1 2">
    <name type="scientific">Streptococcus phage 73</name>
    <dbReference type="NCBI Taxonomy" id="1718279"/>
    <lineage>
        <taxon>Viruses</taxon>
        <taxon>Duplodnaviria</taxon>
        <taxon>Heunggongvirae</taxon>
        <taxon>Uroviricota</taxon>
        <taxon>Caudoviricetes</taxon>
        <taxon>Aliceevansviridae</taxon>
        <taxon>Moineauvirus</taxon>
        <taxon>Moineauvirus mv73</taxon>
    </lineage>
</organism>
<evidence type="ECO:0000313" key="1">
    <source>
        <dbReference type="EMBL" id="ALJ99575.1"/>
    </source>
</evidence>
<name>A0A1S5PRS3_9CAUD</name>
<evidence type="ECO:0000313" key="2">
    <source>
        <dbReference type="Proteomes" id="UP000221124"/>
    </source>
</evidence>
<sequence length="37" mass="4049">MNYLMTTSKMQNVSAVADDGISGTYYNDAALIIYKKG</sequence>